<evidence type="ECO:0000313" key="2">
    <source>
        <dbReference type="EMBL" id="CRK76723.1"/>
    </source>
</evidence>
<keyword evidence="3" id="KW-1185">Reference proteome</keyword>
<dbReference type="RefSeq" id="WP_074842186.1">
    <property type="nucleotide sequence ID" value="NZ_CVPC01000033.1"/>
</dbReference>
<proteinExistence type="predicted"/>
<organism evidence="2 3">
    <name type="scientific">Nereida ignava</name>
    <dbReference type="NCBI Taxonomy" id="282199"/>
    <lineage>
        <taxon>Bacteria</taxon>
        <taxon>Pseudomonadati</taxon>
        <taxon>Pseudomonadota</taxon>
        <taxon>Alphaproteobacteria</taxon>
        <taxon>Rhodobacterales</taxon>
        <taxon>Roseobacteraceae</taxon>
        <taxon>Nereida</taxon>
    </lineage>
</organism>
<gene>
    <name evidence="2" type="ORF">NIG5292_02788</name>
</gene>
<dbReference type="InterPro" id="IPR000305">
    <property type="entry name" value="GIY-YIG_endonuc"/>
</dbReference>
<dbReference type="EMBL" id="CVQV01000033">
    <property type="protein sequence ID" value="CRK76723.1"/>
    <property type="molecule type" value="Genomic_DNA"/>
</dbReference>
<dbReference type="CDD" id="cd10440">
    <property type="entry name" value="GIY-YIG_COG3680"/>
    <property type="match status" value="1"/>
</dbReference>
<reference evidence="2 3" key="1">
    <citation type="submission" date="2015-04" db="EMBL/GenBank/DDBJ databases">
        <authorList>
            <person name="Syromyatnikov M.Y."/>
            <person name="Popov V.N."/>
        </authorList>
    </citation>
    <scope>NUCLEOTIDE SEQUENCE [LARGE SCALE GENOMIC DNA]</scope>
    <source>
        <strain evidence="2 3">CECT 5292</strain>
    </source>
</reference>
<dbReference type="Proteomes" id="UP000048949">
    <property type="component" value="Unassembled WGS sequence"/>
</dbReference>
<dbReference type="AlphaFoldDB" id="A0A0U1NQK2"/>
<evidence type="ECO:0000313" key="3">
    <source>
        <dbReference type="Proteomes" id="UP000048949"/>
    </source>
</evidence>
<accession>A0A0U1NQK2</accession>
<feature type="domain" description="GIY-YIG" evidence="1">
    <location>
        <begin position="15"/>
        <end position="103"/>
    </location>
</feature>
<sequence>MKELLMFQSEITDALEHYVYRLLDPRNGETFYVGMGSGNRVFDHVQEDNPLDDPLSCKHDRIREIENCGFEVQHIIHRHGMDRRTALEVEAALIEAYPGLTNLMPGHGSSLRGTAHVKEIDARYASEEAVIEDKIIEITINASALERSVYSATRAAWVVKLSNAQKVDYAVAVNRGIVVEVFSISEWLPATKSNFPDVLVQDIPGRFGFVGNVAPSHIRQKYLRRRMPQRSRGAANPIRYFNV</sequence>
<dbReference type="PROSITE" id="PS50164">
    <property type="entry name" value="GIY_YIG"/>
    <property type="match status" value="1"/>
</dbReference>
<dbReference type="Pfam" id="PF22945">
    <property type="entry name" value="LEM-3_GIY-YIG"/>
    <property type="match status" value="1"/>
</dbReference>
<dbReference type="OrthoDB" id="67448at2"/>
<protein>
    <recommendedName>
        <fullName evidence="1">GIY-YIG domain-containing protein</fullName>
    </recommendedName>
</protein>
<evidence type="ECO:0000259" key="1">
    <source>
        <dbReference type="PROSITE" id="PS50164"/>
    </source>
</evidence>
<name>A0A0U1NQK2_9RHOB</name>